<reference evidence="3" key="1">
    <citation type="submission" date="2013-10" db="EMBL/GenBank/DDBJ databases">
        <title>Genomic analysis of the causative agents of coccidiosis in chickens.</title>
        <authorList>
            <person name="Reid A.J."/>
            <person name="Blake D."/>
            <person name="Billington K."/>
            <person name="Browne H."/>
            <person name="Dunn M."/>
            <person name="Hung S."/>
            <person name="Kawahara F."/>
            <person name="Miranda-Saavedra D."/>
            <person name="Mourier T."/>
            <person name="Nagra H."/>
            <person name="Otto T.D."/>
            <person name="Rawlings N."/>
            <person name="Sanchez A."/>
            <person name="Sanders M."/>
            <person name="Subramaniam C."/>
            <person name="Tay Y."/>
            <person name="Dear P."/>
            <person name="Doerig C."/>
            <person name="Gruber A."/>
            <person name="Parkinson J."/>
            <person name="Shirley M."/>
            <person name="Wan K.L."/>
            <person name="Berriman M."/>
            <person name="Tomley F."/>
            <person name="Pain A."/>
        </authorList>
    </citation>
    <scope>NUCLEOTIDE SEQUENCE [LARGE SCALE GENOMIC DNA]</scope>
    <source>
        <strain evidence="3">Houghton</strain>
    </source>
</reference>
<dbReference type="InterPro" id="IPR002048">
    <property type="entry name" value="EF_hand_dom"/>
</dbReference>
<gene>
    <name evidence="3" type="ORF">ENH_00050890</name>
</gene>
<dbReference type="PROSITE" id="PS50222">
    <property type="entry name" value="EF_HAND_2"/>
    <property type="match status" value="1"/>
</dbReference>
<evidence type="ECO:0000313" key="3">
    <source>
        <dbReference type="EMBL" id="CDJ63341.1"/>
    </source>
</evidence>
<protein>
    <submittedName>
        <fullName evidence="3">EF-hand domain-containing protein, putative</fullName>
    </submittedName>
</protein>
<proteinExistence type="predicted"/>
<dbReference type="EMBL" id="HG722790">
    <property type="protein sequence ID" value="CDJ63341.1"/>
    <property type="molecule type" value="Genomic_DNA"/>
</dbReference>
<dbReference type="PROSITE" id="PS00018">
    <property type="entry name" value="EF_HAND_1"/>
    <property type="match status" value="1"/>
</dbReference>
<evidence type="ECO:0000259" key="2">
    <source>
        <dbReference type="PROSITE" id="PS50222"/>
    </source>
</evidence>
<dbReference type="GO" id="GO:0005509">
    <property type="term" value="F:calcium ion binding"/>
    <property type="evidence" value="ECO:0007669"/>
    <property type="project" value="InterPro"/>
</dbReference>
<keyword evidence="4" id="KW-1185">Reference proteome</keyword>
<dbReference type="InterPro" id="IPR018247">
    <property type="entry name" value="EF_Hand_1_Ca_BS"/>
</dbReference>
<dbReference type="RefSeq" id="XP_013440703.1">
    <property type="nucleotide sequence ID" value="XM_013585249.1"/>
</dbReference>
<sequence>MPRRSGVPAQMLPEEAGVWLTSQLLPAEIARLRLLFNEFDRDKDGRLDARDIAREMRQDGIVLPLAQLQECVW</sequence>
<dbReference type="Proteomes" id="UP000030754">
    <property type="component" value="Unassembled WGS sequence"/>
</dbReference>
<dbReference type="InterPro" id="IPR011992">
    <property type="entry name" value="EF-hand-dom_pair"/>
</dbReference>
<dbReference type="SUPFAM" id="SSF47473">
    <property type="entry name" value="EF-hand"/>
    <property type="match status" value="1"/>
</dbReference>
<dbReference type="OrthoDB" id="345447at2759"/>
<evidence type="ECO:0000256" key="1">
    <source>
        <dbReference type="ARBA" id="ARBA00022837"/>
    </source>
</evidence>
<accession>U6MH32</accession>
<keyword evidence="1" id="KW-0106">Calcium</keyword>
<dbReference type="VEuPathDB" id="ToxoDB:ENH_00050890"/>
<dbReference type="AlphaFoldDB" id="U6MH32"/>
<dbReference type="Gene3D" id="1.10.238.10">
    <property type="entry name" value="EF-hand"/>
    <property type="match status" value="1"/>
</dbReference>
<name>U6MH32_9EIME</name>
<feature type="domain" description="EF-hand" evidence="2">
    <location>
        <begin position="27"/>
        <end position="62"/>
    </location>
</feature>
<dbReference type="GeneID" id="25475236"/>
<organism evidence="3 4">
    <name type="scientific">Eimeria necatrix</name>
    <dbReference type="NCBI Taxonomy" id="51315"/>
    <lineage>
        <taxon>Eukaryota</taxon>
        <taxon>Sar</taxon>
        <taxon>Alveolata</taxon>
        <taxon>Apicomplexa</taxon>
        <taxon>Conoidasida</taxon>
        <taxon>Coccidia</taxon>
        <taxon>Eucoccidiorida</taxon>
        <taxon>Eimeriorina</taxon>
        <taxon>Eimeriidae</taxon>
        <taxon>Eimeria</taxon>
    </lineage>
</organism>
<evidence type="ECO:0000313" key="4">
    <source>
        <dbReference type="Proteomes" id="UP000030754"/>
    </source>
</evidence>
<reference evidence="3" key="2">
    <citation type="submission" date="2013-10" db="EMBL/GenBank/DDBJ databases">
        <authorList>
            <person name="Aslett M."/>
        </authorList>
    </citation>
    <scope>NUCLEOTIDE SEQUENCE [LARGE SCALE GENOMIC DNA]</scope>
    <source>
        <strain evidence="3">Houghton</strain>
    </source>
</reference>